<organism evidence="3 4">
    <name type="scientific">Saccharothrix algeriensis</name>
    <dbReference type="NCBI Taxonomy" id="173560"/>
    <lineage>
        <taxon>Bacteria</taxon>
        <taxon>Bacillati</taxon>
        <taxon>Actinomycetota</taxon>
        <taxon>Actinomycetes</taxon>
        <taxon>Pseudonocardiales</taxon>
        <taxon>Pseudonocardiaceae</taxon>
        <taxon>Saccharothrix</taxon>
    </lineage>
</organism>
<reference evidence="3 4" key="1">
    <citation type="submission" date="2021-01" db="EMBL/GenBank/DDBJ databases">
        <title>Sequencing the genomes of 1000 actinobacteria strains.</title>
        <authorList>
            <person name="Klenk H.-P."/>
        </authorList>
    </citation>
    <scope>NUCLEOTIDE SEQUENCE [LARGE SCALE GENOMIC DNA]</scope>
    <source>
        <strain evidence="3 4">DSM 44581</strain>
    </source>
</reference>
<gene>
    <name evidence="3" type="ORF">JOE68_005623</name>
</gene>
<evidence type="ECO:0000313" key="3">
    <source>
        <dbReference type="EMBL" id="MBM7814758.1"/>
    </source>
</evidence>
<evidence type="ECO:0000256" key="2">
    <source>
        <dbReference type="SAM" id="Phobius"/>
    </source>
</evidence>
<keyword evidence="2" id="KW-0472">Membrane</keyword>
<feature type="compositionally biased region" description="Gly residues" evidence="1">
    <location>
        <begin position="103"/>
        <end position="119"/>
    </location>
</feature>
<keyword evidence="4" id="KW-1185">Reference proteome</keyword>
<sequence>MIVVVLVAAGWLCAAVALVPGDGAGREEAGWTIFTVAAVVAVVAFFVLVRWIGGQRTLAVLMTGYVLYWFVVETRSGITGPGPAVLAVGRSRCWSRPSCGDGSTAGGTGRARRPGAGGP</sequence>
<feature type="transmembrane region" description="Helical" evidence="2">
    <location>
        <begin position="31"/>
        <end position="52"/>
    </location>
</feature>
<evidence type="ECO:0000313" key="4">
    <source>
        <dbReference type="Proteomes" id="UP001195724"/>
    </source>
</evidence>
<name>A0ABS2SER6_9PSEU</name>
<proteinExistence type="predicted"/>
<dbReference type="EMBL" id="JAFBCL010000001">
    <property type="protein sequence ID" value="MBM7814758.1"/>
    <property type="molecule type" value="Genomic_DNA"/>
</dbReference>
<dbReference type="Proteomes" id="UP001195724">
    <property type="component" value="Unassembled WGS sequence"/>
</dbReference>
<accession>A0ABS2SER6</accession>
<evidence type="ECO:0000256" key="1">
    <source>
        <dbReference type="SAM" id="MobiDB-lite"/>
    </source>
</evidence>
<keyword evidence="2" id="KW-1133">Transmembrane helix</keyword>
<dbReference type="RefSeq" id="WP_204845367.1">
    <property type="nucleotide sequence ID" value="NZ_JAFBCL010000001.1"/>
</dbReference>
<protein>
    <submittedName>
        <fullName evidence="3">Uncharacterized protein</fullName>
    </submittedName>
</protein>
<keyword evidence="2" id="KW-0812">Transmembrane</keyword>
<feature type="region of interest" description="Disordered" evidence="1">
    <location>
        <begin position="96"/>
        <end position="119"/>
    </location>
</feature>
<comment type="caution">
    <text evidence="3">The sequence shown here is derived from an EMBL/GenBank/DDBJ whole genome shotgun (WGS) entry which is preliminary data.</text>
</comment>